<evidence type="ECO:0000313" key="7">
    <source>
        <dbReference type="Proteomes" id="UP000526734"/>
    </source>
</evidence>
<dbReference type="Pfam" id="PF00376">
    <property type="entry name" value="MerR"/>
    <property type="match status" value="1"/>
</dbReference>
<evidence type="ECO:0000256" key="3">
    <source>
        <dbReference type="ARBA" id="ARBA00023125"/>
    </source>
</evidence>
<accession>A0A7W3ZGK1</accession>
<dbReference type="SUPFAM" id="SSF46955">
    <property type="entry name" value="Putative DNA-binding domain"/>
    <property type="match status" value="1"/>
</dbReference>
<dbReference type="GO" id="GO:0003677">
    <property type="term" value="F:DNA binding"/>
    <property type="evidence" value="ECO:0007669"/>
    <property type="project" value="UniProtKB-KW"/>
</dbReference>
<proteinExistence type="predicted"/>
<protein>
    <submittedName>
        <fullName evidence="6">MerR family transcriptional regulator</fullName>
    </submittedName>
</protein>
<keyword evidence="2" id="KW-0805">Transcription regulation</keyword>
<dbReference type="InterPro" id="IPR047057">
    <property type="entry name" value="MerR_fam"/>
</dbReference>
<evidence type="ECO:0000256" key="1">
    <source>
        <dbReference type="ARBA" id="ARBA00022491"/>
    </source>
</evidence>
<evidence type="ECO:0000256" key="2">
    <source>
        <dbReference type="ARBA" id="ARBA00023015"/>
    </source>
</evidence>
<dbReference type="PANTHER" id="PTHR30204">
    <property type="entry name" value="REDOX-CYCLING DRUG-SENSING TRANSCRIPTIONAL ACTIVATOR SOXR"/>
    <property type="match status" value="1"/>
</dbReference>
<dbReference type="SMART" id="SM00422">
    <property type="entry name" value="HTH_MERR"/>
    <property type="match status" value="1"/>
</dbReference>
<keyword evidence="4" id="KW-0804">Transcription</keyword>
<dbReference type="Gene3D" id="1.10.1660.10">
    <property type="match status" value="1"/>
</dbReference>
<dbReference type="PRINTS" id="PR00040">
    <property type="entry name" value="HTHMERR"/>
</dbReference>
<feature type="domain" description="HTH merR-type" evidence="5">
    <location>
        <begin position="1"/>
        <end position="70"/>
    </location>
</feature>
<dbReference type="PROSITE" id="PS50937">
    <property type="entry name" value="HTH_MERR_2"/>
    <property type="match status" value="1"/>
</dbReference>
<evidence type="ECO:0000313" key="6">
    <source>
        <dbReference type="EMBL" id="MBB1160154.1"/>
    </source>
</evidence>
<organism evidence="6 7">
    <name type="scientific">Amycolatopsis dendrobii</name>
    <dbReference type="NCBI Taxonomy" id="2760662"/>
    <lineage>
        <taxon>Bacteria</taxon>
        <taxon>Bacillati</taxon>
        <taxon>Actinomycetota</taxon>
        <taxon>Actinomycetes</taxon>
        <taxon>Pseudonocardiales</taxon>
        <taxon>Pseudonocardiaceae</taxon>
        <taxon>Amycolatopsis</taxon>
    </lineage>
</organism>
<dbReference type="Proteomes" id="UP000526734">
    <property type="component" value="Unassembled WGS sequence"/>
</dbReference>
<name>A0A7W3ZGK1_9PSEU</name>
<evidence type="ECO:0000256" key="4">
    <source>
        <dbReference type="ARBA" id="ARBA00023163"/>
    </source>
</evidence>
<dbReference type="CDD" id="cd00592">
    <property type="entry name" value="HTH_MerR-like"/>
    <property type="match status" value="1"/>
</dbReference>
<evidence type="ECO:0000259" key="5">
    <source>
        <dbReference type="PROSITE" id="PS50937"/>
    </source>
</evidence>
<keyword evidence="7" id="KW-1185">Reference proteome</keyword>
<keyword evidence="1" id="KW-0678">Repressor</keyword>
<dbReference type="PANTHER" id="PTHR30204:SF69">
    <property type="entry name" value="MERR-FAMILY TRANSCRIPTIONAL REGULATOR"/>
    <property type="match status" value="1"/>
</dbReference>
<dbReference type="AlphaFoldDB" id="A0A7W3ZGK1"/>
<dbReference type="RefSeq" id="WP_182896778.1">
    <property type="nucleotide sequence ID" value="NZ_JACGZW010000027.1"/>
</dbReference>
<sequence length="255" mass="28292">MLTIGQLARQAGVSAKAVRVYHAKGLLPEPVRDASGYRRYDAQAVVDLARIVTLAKAGVPLARIPEVLDADETALARIDAELRDRIRQLEQRRARLRDLDRPDRLCLPPEAIAFMDRLKPLGLSARHENAIRDGWILACALAPEVARAIVVSRTALLDDPEYVAVLRAYDEAIEWSPDDPRLEAIADAAAELGQRMTLPSDLPDFRKVPRQVVELLAAHLDSPAWQRIDRLVARRISEAKNATSEPSEAAARSQR</sequence>
<dbReference type="EMBL" id="JACGZW010000027">
    <property type="protein sequence ID" value="MBB1160154.1"/>
    <property type="molecule type" value="Genomic_DNA"/>
</dbReference>
<dbReference type="InterPro" id="IPR009061">
    <property type="entry name" value="DNA-bd_dom_put_sf"/>
</dbReference>
<dbReference type="GO" id="GO:0003700">
    <property type="term" value="F:DNA-binding transcription factor activity"/>
    <property type="evidence" value="ECO:0007669"/>
    <property type="project" value="InterPro"/>
</dbReference>
<comment type="caution">
    <text evidence="6">The sequence shown here is derived from an EMBL/GenBank/DDBJ whole genome shotgun (WGS) entry which is preliminary data.</text>
</comment>
<dbReference type="InterPro" id="IPR000551">
    <property type="entry name" value="MerR-type_HTH_dom"/>
</dbReference>
<reference evidence="6 7" key="1">
    <citation type="submission" date="2020-08" db="EMBL/GenBank/DDBJ databases">
        <title>Amycolatopsis sp. nov. DR6-1 isolated from Dendrobium heterocarpum.</title>
        <authorList>
            <person name="Tedsree N."/>
            <person name="Kuncharoen N."/>
            <person name="Likhitwitayawuid K."/>
            <person name="Tanasupawat S."/>
        </authorList>
    </citation>
    <scope>NUCLEOTIDE SEQUENCE [LARGE SCALE GENOMIC DNA]</scope>
    <source>
        <strain evidence="6 7">DR6-1</strain>
    </source>
</reference>
<gene>
    <name evidence="6" type="ORF">H4281_44005</name>
</gene>
<keyword evidence="3" id="KW-0238">DNA-binding</keyword>